<dbReference type="GO" id="GO:0009164">
    <property type="term" value="P:nucleoside catabolic process"/>
    <property type="evidence" value="ECO:0007669"/>
    <property type="project" value="UniProtKB-ARBA"/>
</dbReference>
<comment type="subcellular location">
    <subcellularLocation>
        <location evidence="1">Cytoplasm</location>
    </subcellularLocation>
</comment>
<dbReference type="NCBIfam" id="TIGR01718">
    <property type="entry name" value="Uridine-psphlse"/>
    <property type="match status" value="1"/>
</dbReference>
<dbReference type="GO" id="GO:0005829">
    <property type="term" value="C:cytosol"/>
    <property type="evidence" value="ECO:0007669"/>
    <property type="project" value="TreeGrafter"/>
</dbReference>
<evidence type="ECO:0000256" key="9">
    <source>
        <dbReference type="ARBA" id="ARBA00048447"/>
    </source>
</evidence>
<dbReference type="Proteomes" id="UP000002518">
    <property type="component" value="Chromosome"/>
</dbReference>
<evidence type="ECO:0000313" key="12">
    <source>
        <dbReference type="EMBL" id="BAA81116.2"/>
    </source>
</evidence>
<dbReference type="GO" id="GO:0004850">
    <property type="term" value="F:uridine phosphorylase activity"/>
    <property type="evidence" value="ECO:0007669"/>
    <property type="project" value="UniProtKB-EC"/>
</dbReference>
<name>Q9YA34_AERPE</name>
<gene>
    <name evidence="12" type="primary">udp</name>
    <name evidence="12" type="ordered locus">APE_2105.1</name>
</gene>
<evidence type="ECO:0000256" key="4">
    <source>
        <dbReference type="ARBA" id="ARBA00011888"/>
    </source>
</evidence>
<dbReference type="PROSITE" id="PS01232">
    <property type="entry name" value="PNP_UDP_1"/>
    <property type="match status" value="1"/>
</dbReference>
<evidence type="ECO:0000256" key="10">
    <source>
        <dbReference type="RuleBase" id="RU361131"/>
    </source>
</evidence>
<dbReference type="Gene3D" id="3.40.50.1580">
    <property type="entry name" value="Nucleoside phosphorylase domain"/>
    <property type="match status" value="1"/>
</dbReference>
<evidence type="ECO:0000313" key="13">
    <source>
        <dbReference type="Proteomes" id="UP000002518"/>
    </source>
</evidence>
<dbReference type="Pfam" id="PF01048">
    <property type="entry name" value="PNP_UDP_1"/>
    <property type="match status" value="1"/>
</dbReference>
<dbReference type="EC" id="2.4.2.3" evidence="4 10"/>
<dbReference type="AlphaFoldDB" id="Q9YA34"/>
<evidence type="ECO:0000256" key="2">
    <source>
        <dbReference type="ARBA" id="ARBA00004825"/>
    </source>
</evidence>
<dbReference type="BRENDA" id="2.4.2.3">
    <property type="organism ID" value="171"/>
</dbReference>
<dbReference type="PATRIC" id="fig|272557.25.peg.1402"/>
<dbReference type="GO" id="GO:0044206">
    <property type="term" value="P:UMP salvage"/>
    <property type="evidence" value="ECO:0007669"/>
    <property type="project" value="UniProtKB-UniPathway"/>
</dbReference>
<dbReference type="RefSeq" id="WP_010866797.1">
    <property type="nucleotide sequence ID" value="NC_000854.2"/>
</dbReference>
<dbReference type="EMBL" id="BA000002">
    <property type="protein sequence ID" value="BAA81116.2"/>
    <property type="molecule type" value="Genomic_DNA"/>
</dbReference>
<evidence type="ECO:0000256" key="7">
    <source>
        <dbReference type="ARBA" id="ARBA00022676"/>
    </source>
</evidence>
<dbReference type="PIR" id="D72516">
    <property type="entry name" value="D72516"/>
</dbReference>
<dbReference type="InterPro" id="IPR000845">
    <property type="entry name" value="Nucleoside_phosphorylase_d"/>
</dbReference>
<dbReference type="PANTHER" id="PTHR43691">
    <property type="entry name" value="URIDINE PHOSPHORYLASE"/>
    <property type="match status" value="1"/>
</dbReference>
<dbReference type="PANTHER" id="PTHR43691:SF13">
    <property type="entry name" value="URIDINE PHOSPHORYLASE"/>
    <property type="match status" value="1"/>
</dbReference>
<evidence type="ECO:0000256" key="8">
    <source>
        <dbReference type="ARBA" id="ARBA00022679"/>
    </source>
</evidence>
<evidence type="ECO:0000256" key="3">
    <source>
        <dbReference type="ARBA" id="ARBA00010456"/>
    </source>
</evidence>
<dbReference type="GeneID" id="1445194"/>
<comment type="catalytic activity">
    <reaction evidence="9 10">
        <text>uridine + phosphate = alpha-D-ribose 1-phosphate + uracil</text>
        <dbReference type="Rhea" id="RHEA:24388"/>
        <dbReference type="ChEBI" id="CHEBI:16704"/>
        <dbReference type="ChEBI" id="CHEBI:17568"/>
        <dbReference type="ChEBI" id="CHEBI:43474"/>
        <dbReference type="ChEBI" id="CHEBI:57720"/>
        <dbReference type="EC" id="2.4.2.3"/>
    </reaction>
</comment>
<comment type="similarity">
    <text evidence="3 10">Belongs to the PNP/UDP phosphorylase family.</text>
</comment>
<organism evidence="12 13">
    <name type="scientific">Aeropyrum pernix (strain ATCC 700893 / DSM 11879 / JCM 9820 / NBRC 100138 / K1)</name>
    <dbReference type="NCBI Taxonomy" id="272557"/>
    <lineage>
        <taxon>Archaea</taxon>
        <taxon>Thermoproteota</taxon>
        <taxon>Thermoprotei</taxon>
        <taxon>Desulfurococcales</taxon>
        <taxon>Desulfurococcaceae</taxon>
        <taxon>Aeropyrum</taxon>
    </lineage>
</organism>
<dbReference type="InterPro" id="IPR010058">
    <property type="entry name" value="Uridine_phosphorylase"/>
</dbReference>
<dbReference type="SUPFAM" id="SSF53167">
    <property type="entry name" value="Purine and uridine phosphorylases"/>
    <property type="match status" value="1"/>
</dbReference>
<reference evidence="12 13" key="1">
    <citation type="journal article" date="1999" name="DNA Res.">
        <title>Complete genome sequence of an aerobic hyper-thermophilic crenarchaeon, Aeropyrum pernix K1.</title>
        <authorList>
            <person name="Kawarabayasi Y."/>
            <person name="Hino Y."/>
            <person name="Horikawa H."/>
            <person name="Yamazaki S."/>
            <person name="Haikawa Y."/>
            <person name="Jin-no K."/>
            <person name="Takahashi M."/>
            <person name="Sekine M."/>
            <person name="Baba S."/>
            <person name="Ankai A."/>
            <person name="Kosugi H."/>
            <person name="Hosoyama A."/>
            <person name="Fukui S."/>
            <person name="Nagai Y."/>
            <person name="Nishijima K."/>
            <person name="Nakazawa H."/>
            <person name="Takamiya M."/>
            <person name="Masuda S."/>
            <person name="Funahashi T."/>
            <person name="Tanaka T."/>
            <person name="Kudoh Y."/>
            <person name="Yamazaki J."/>
            <person name="Kushida N."/>
            <person name="Oguchi A."/>
            <person name="Aoki K."/>
            <person name="Kubota K."/>
            <person name="Nakamura Y."/>
            <person name="Nomura N."/>
            <person name="Sako Y."/>
            <person name="Kikuchi H."/>
        </authorList>
    </citation>
    <scope>NUCLEOTIDE SEQUENCE [LARGE SCALE GENOMIC DNA]</scope>
    <source>
        <strain evidence="13">ATCC 700893 / DSM 11879 / JCM 9820 / NBRC 100138 / K1</strain>
    </source>
</reference>
<keyword evidence="6" id="KW-0963">Cytoplasm</keyword>
<protein>
    <recommendedName>
        <fullName evidence="5 10">Uridine phosphorylase</fullName>
        <ecNumber evidence="4 10">2.4.2.3</ecNumber>
    </recommendedName>
</protein>
<evidence type="ECO:0000256" key="1">
    <source>
        <dbReference type="ARBA" id="ARBA00004496"/>
    </source>
</evidence>
<dbReference type="InterPro" id="IPR035994">
    <property type="entry name" value="Nucleoside_phosphorylase_sf"/>
</dbReference>
<keyword evidence="8 10" id="KW-0808">Transferase</keyword>
<evidence type="ECO:0000259" key="11">
    <source>
        <dbReference type="Pfam" id="PF01048"/>
    </source>
</evidence>
<proteinExistence type="inferred from homology"/>
<keyword evidence="13" id="KW-1185">Reference proteome</keyword>
<dbReference type="STRING" id="272557.APE_2105.1"/>
<dbReference type="UniPathway" id="UPA00574">
    <property type="reaction ID" value="UER00633"/>
</dbReference>
<dbReference type="eggNOG" id="arCOG01324">
    <property type="taxonomic scope" value="Archaea"/>
</dbReference>
<dbReference type="GO" id="GO:0009166">
    <property type="term" value="P:nucleotide catabolic process"/>
    <property type="evidence" value="ECO:0007669"/>
    <property type="project" value="InterPro"/>
</dbReference>
<accession>Q9YA34</accession>
<evidence type="ECO:0000256" key="5">
    <source>
        <dbReference type="ARBA" id="ARBA00021980"/>
    </source>
</evidence>
<dbReference type="KEGG" id="ape:APE_2105.1"/>
<comment type="pathway">
    <text evidence="2 10">Pyrimidine metabolism; UMP biosynthesis via salvage pathway; uracil from uridine (phosphorylase route): step 1/1.</text>
</comment>
<dbReference type="InterPro" id="IPR018016">
    <property type="entry name" value="Nucleoside_phosphorylase_CS"/>
</dbReference>
<feature type="domain" description="Nucleoside phosphorylase" evidence="11">
    <location>
        <begin position="31"/>
        <end position="256"/>
    </location>
</feature>
<dbReference type="EnsemblBacteria" id="BAA81116">
    <property type="protein sequence ID" value="BAA81116"/>
    <property type="gene ID" value="APE_2105.1"/>
</dbReference>
<evidence type="ECO:0000256" key="6">
    <source>
        <dbReference type="ARBA" id="ARBA00022490"/>
    </source>
</evidence>
<keyword evidence="7 10" id="KW-0328">Glycosyltransferase</keyword>
<dbReference type="CDD" id="cd17767">
    <property type="entry name" value="UP_EcUdp-like"/>
    <property type="match status" value="1"/>
</dbReference>
<sequence length="282" mass="30228">MGDESLRSAARPEGEGGLQYHLRVRRGDVARYVLLPGDPERTDLIARLWDEARLVAHHREYRTWTGFYKGTSISVTSTGIGSPSTAIAVEELLRVGAETFIRVGTMGGIREDLRPGTLVIGSAAVRMEGTSGQYAPRGFPAAASYDVVAALVEAAEALGVRYEVGVVASTDSFYLGQGRPGYGGYMTPEASEVIPLLRSAGVLGFEMEASALFTLSQLYGARAGCVCAVVANRVSGEFVVNAGVEDAARVASEAVAILAGWDREREKRGKKWFYPSLACRRT</sequence>